<dbReference type="EMBL" id="AFYH01196886">
    <property type="status" value="NOT_ANNOTATED_CDS"/>
    <property type="molecule type" value="Genomic_DNA"/>
</dbReference>
<dbReference type="InterPro" id="IPR025398">
    <property type="entry name" value="DUF4371"/>
</dbReference>
<dbReference type="HOGENOM" id="CLU_006175_4_2_1"/>
<dbReference type="InterPro" id="IPR008906">
    <property type="entry name" value="HATC_C_dom"/>
</dbReference>
<reference evidence="3" key="3">
    <citation type="submission" date="2025-09" db="UniProtKB">
        <authorList>
            <consortium name="Ensembl"/>
        </authorList>
    </citation>
    <scope>IDENTIFICATION</scope>
</reference>
<dbReference type="InParanoid" id="H3ANJ3"/>
<accession>H3ANJ3</accession>
<dbReference type="Pfam" id="PF05699">
    <property type="entry name" value="Dimer_Tnp_hAT"/>
    <property type="match status" value="1"/>
</dbReference>
<proteinExistence type="predicted"/>
<reference evidence="4" key="1">
    <citation type="submission" date="2011-08" db="EMBL/GenBank/DDBJ databases">
        <title>The draft genome of Latimeria chalumnae.</title>
        <authorList>
            <person name="Di Palma F."/>
            <person name="Alfoldi J."/>
            <person name="Johnson J."/>
            <person name="Berlin A."/>
            <person name="Gnerre S."/>
            <person name="Jaffe D."/>
            <person name="MacCallum I."/>
            <person name="Young S."/>
            <person name="Walker B.J."/>
            <person name="Lander E."/>
            <person name="Lindblad-Toh K."/>
        </authorList>
    </citation>
    <scope>NUCLEOTIDE SEQUENCE [LARGE SCALE GENOMIC DNA]</scope>
    <source>
        <strain evidence="4">Wild caught</strain>
    </source>
</reference>
<dbReference type="AlphaFoldDB" id="H3ANJ3"/>
<sequence length="524" mass="60230">RGIRFWKYALEKYKKHKCSEAHRECIEKIRYIEKEENVAQRLNDQHEEARQQVSHCLLRILQALQYLARKGIATYGHDDLNSNFKQLLLLMSKNDDVLRDWLTWKTTWTSVPIQEEIIALIASTIQHDIAREIRERKMFGLMADETADVSRIEQMVITVRSVEDDLEVYEELLGLHLLDCCNSKTIYKTLKDILIRLIIPLGNCRAFCAEGAATFQGAVTGVITRFQDDKPQIVQTHCHMHSVNLAMSDAISNERPLCPTHFSVKYQALLGLKEQVGILLEIFAEIEETVSENRMKAQVGGYAKALENFESYFSSVIESEKMDTTPPILPRTVRVPKKLQQSEPHCFESPQAFYRAKYFSIIDSANGTLQQCILDKPTPVLLAMEDVLMAGWKGEALEDEKTDLICNFFGRDIDRDHLCHQLKCLENTDDQNTMKQSISEIVSILRDHPVLRKMLPVVVKLIHLYLTSPATTAIAERSFSMLRQIKTYLRGTMLQPRSNSLITLNIHKEKKDHRGKGKRKGAEW</sequence>
<keyword evidence="4" id="KW-1185">Reference proteome</keyword>
<evidence type="ECO:0008006" key="5">
    <source>
        <dbReference type="Google" id="ProtNLM"/>
    </source>
</evidence>
<dbReference type="InterPro" id="IPR012337">
    <property type="entry name" value="RNaseH-like_sf"/>
</dbReference>
<dbReference type="eggNOG" id="ENOG502QSU3">
    <property type="taxonomic scope" value="Eukaryota"/>
</dbReference>
<dbReference type="PANTHER" id="PTHR45749">
    <property type="match status" value="1"/>
</dbReference>
<evidence type="ECO:0000259" key="2">
    <source>
        <dbReference type="Pfam" id="PF14291"/>
    </source>
</evidence>
<evidence type="ECO:0000313" key="3">
    <source>
        <dbReference type="Ensembl" id="ENSLACP00000011214.1"/>
    </source>
</evidence>
<evidence type="ECO:0000313" key="4">
    <source>
        <dbReference type="Proteomes" id="UP000008672"/>
    </source>
</evidence>
<dbReference type="Ensembl" id="ENSLACT00000011298.1">
    <property type="protein sequence ID" value="ENSLACP00000011214.1"/>
    <property type="gene ID" value="ENSLACG00000009867.1"/>
</dbReference>
<dbReference type="SUPFAM" id="SSF53098">
    <property type="entry name" value="Ribonuclease H-like"/>
    <property type="match status" value="1"/>
</dbReference>
<dbReference type="Pfam" id="PF14291">
    <property type="entry name" value="DUF4371"/>
    <property type="match status" value="1"/>
</dbReference>
<dbReference type="Proteomes" id="UP000008672">
    <property type="component" value="Unassembled WGS sequence"/>
</dbReference>
<name>H3ANJ3_LATCH</name>
<dbReference type="GeneTree" id="ENSGT00940000162068"/>
<organism evidence="3 4">
    <name type="scientific">Latimeria chalumnae</name>
    <name type="common">Coelacanth</name>
    <dbReference type="NCBI Taxonomy" id="7897"/>
    <lineage>
        <taxon>Eukaryota</taxon>
        <taxon>Metazoa</taxon>
        <taxon>Chordata</taxon>
        <taxon>Craniata</taxon>
        <taxon>Vertebrata</taxon>
        <taxon>Euteleostomi</taxon>
        <taxon>Coelacanthiformes</taxon>
        <taxon>Coelacanthidae</taxon>
        <taxon>Latimeria</taxon>
    </lineage>
</organism>
<dbReference type="GO" id="GO:0046983">
    <property type="term" value="F:protein dimerization activity"/>
    <property type="evidence" value="ECO:0007669"/>
    <property type="project" value="InterPro"/>
</dbReference>
<feature type="domain" description="DUF4371" evidence="2">
    <location>
        <begin position="21"/>
        <end position="220"/>
    </location>
</feature>
<protein>
    <recommendedName>
        <fullName evidence="5">HAT C-terminal dimerisation domain-containing protein</fullName>
    </recommendedName>
</protein>
<dbReference type="PANTHER" id="PTHR45749:SF14">
    <property type="entry name" value="TTF-TYPE DOMAIN-CONTAINING PROTEIN"/>
    <property type="match status" value="1"/>
</dbReference>
<evidence type="ECO:0000259" key="1">
    <source>
        <dbReference type="Pfam" id="PF05699"/>
    </source>
</evidence>
<reference evidence="3" key="2">
    <citation type="submission" date="2025-08" db="UniProtKB">
        <authorList>
            <consortium name="Ensembl"/>
        </authorList>
    </citation>
    <scope>IDENTIFICATION</scope>
</reference>
<feature type="domain" description="HAT C-terminal dimerisation" evidence="1">
    <location>
        <begin position="450"/>
        <end position="506"/>
    </location>
</feature>